<accession>A0A409YDM0</accession>
<protein>
    <submittedName>
        <fullName evidence="2">Uncharacterized protein</fullName>
    </submittedName>
</protein>
<dbReference type="EMBL" id="NHTK01001274">
    <property type="protein sequence ID" value="PPR01074.1"/>
    <property type="molecule type" value="Genomic_DNA"/>
</dbReference>
<feature type="compositionally biased region" description="Basic residues" evidence="1">
    <location>
        <begin position="72"/>
        <end position="81"/>
    </location>
</feature>
<gene>
    <name evidence="2" type="ORF">CVT24_000395</name>
</gene>
<evidence type="ECO:0000313" key="3">
    <source>
        <dbReference type="Proteomes" id="UP000284842"/>
    </source>
</evidence>
<keyword evidence="3" id="KW-1185">Reference proteome</keyword>
<evidence type="ECO:0000313" key="2">
    <source>
        <dbReference type="EMBL" id="PPR01074.1"/>
    </source>
</evidence>
<name>A0A409YDM0_9AGAR</name>
<dbReference type="Proteomes" id="UP000284842">
    <property type="component" value="Unassembled WGS sequence"/>
</dbReference>
<dbReference type="PANTHER" id="PTHR46579">
    <property type="entry name" value="F5/8 TYPE C DOMAIN-CONTAINING PROTEIN-RELATED"/>
    <property type="match status" value="1"/>
</dbReference>
<organism evidence="2 3">
    <name type="scientific">Panaeolus cyanescens</name>
    <dbReference type="NCBI Taxonomy" id="181874"/>
    <lineage>
        <taxon>Eukaryota</taxon>
        <taxon>Fungi</taxon>
        <taxon>Dikarya</taxon>
        <taxon>Basidiomycota</taxon>
        <taxon>Agaricomycotina</taxon>
        <taxon>Agaricomycetes</taxon>
        <taxon>Agaricomycetidae</taxon>
        <taxon>Agaricales</taxon>
        <taxon>Agaricineae</taxon>
        <taxon>Galeropsidaceae</taxon>
        <taxon>Panaeolus</taxon>
    </lineage>
</organism>
<dbReference type="OrthoDB" id="2669721at2759"/>
<reference evidence="2 3" key="1">
    <citation type="journal article" date="2018" name="Evol. Lett.">
        <title>Horizontal gene cluster transfer increased hallucinogenic mushroom diversity.</title>
        <authorList>
            <person name="Reynolds H.T."/>
            <person name="Vijayakumar V."/>
            <person name="Gluck-Thaler E."/>
            <person name="Korotkin H.B."/>
            <person name="Matheny P.B."/>
            <person name="Slot J.C."/>
        </authorList>
    </citation>
    <scope>NUCLEOTIDE SEQUENCE [LARGE SCALE GENOMIC DNA]</scope>
    <source>
        <strain evidence="2 3">2629</strain>
    </source>
</reference>
<sequence length="1003" mass="112996">MDSQNSPNQFTHICACVKHCKGQRKPVSKTSYYRHAAQRAIEAASRTLSTITNAPPRGNQASNASNASSGGKKSRSKRRRVHGPDTDAPDIPPTAEPPTASRTQHQSAPFDAHLLSGNNARYDDALPQGVRAPWSASIQQSLDFREALQNASLDNGDMSPADVERLRNPEPPPTVQSMDRDILLSLKMFLSTTTSSDSVYEDVRRDIMEDDPTRDILSHHSVKQEIAKLTGMAPLIHHMCPKSCMAYTGPYSRLENCKYCGMSRLDDKGEPRQSFYTMPLGPQLQSRWSSPESATMMSHRARETEKIMQDLTNPDASGVIEEYADVYHGRDYLHAVHRGDIQPNDMVLMFSMDGAQLYREKQSDCWIYIWVLLDLPPEQRYKQRHVLPGAIIPGPNNPQDYESFLFPGMHHLAALQKEGLKVYNGAQKRINVSYPYLLLESADGPGSVHYTGLVGHQGYRFCRMYCGVAGRNKPGRAQYYGALLKPSDYTGNGGHPDLPATDVRDPNPQLYQQNLLVVIASHNQASYNDNRRDTGISGLSIFSGLPSNRRLPLPLGFAGDIMHVTNLNLGELFIPLWRGTFSCDPTDSTTTWPWAVLTGEVWTAHGAAVEACRRYLPGSYDRPPRNLAEKVNSGYKAKEWQNYFYGLAPALLLEVLPKPFWQHFCKLVYGIRLLHQKVIPRQHIQEAHKYLAEFHVEMETLYVQRRMDRIHFIRPCIHALLHIAPETVRIGPTTLSSTWTMERMVGFLGSQINQPSNPYSNLSERGLRQCQINSFLIQYPSLNRSDKAPPAYSEDLGDGYIFLRARERYGHVQSGVVGQKLLEWFEAEETRAGNAIPLNWQGPKIRKWARLQLPNGQIARCAWKEARKAPENLRQARMVKLLYNGVIEFAEVLFFFYGVVNQGIQALAVVHLFSRPDETLFNESSFTLWSVTQLSEARGIIVVQAKSIQSVVAIIPHRIPSRGPADQNRFFVWEQFGLDMSLWSEALVNPTDAADELDGGVEE</sequence>
<dbReference type="PANTHER" id="PTHR46579:SF1">
    <property type="entry name" value="F5_8 TYPE C DOMAIN-CONTAINING PROTEIN"/>
    <property type="match status" value="1"/>
</dbReference>
<comment type="caution">
    <text evidence="2">The sequence shown here is derived from an EMBL/GenBank/DDBJ whole genome shotgun (WGS) entry which is preliminary data.</text>
</comment>
<feature type="compositionally biased region" description="Low complexity" evidence="1">
    <location>
        <begin position="57"/>
        <end position="71"/>
    </location>
</feature>
<dbReference type="STRING" id="181874.A0A409YDM0"/>
<proteinExistence type="predicted"/>
<dbReference type="AlphaFoldDB" id="A0A409YDM0"/>
<dbReference type="InParanoid" id="A0A409YDM0"/>
<evidence type="ECO:0000256" key="1">
    <source>
        <dbReference type="SAM" id="MobiDB-lite"/>
    </source>
</evidence>
<feature type="region of interest" description="Disordered" evidence="1">
    <location>
        <begin position="51"/>
        <end position="107"/>
    </location>
</feature>